<dbReference type="AlphaFoldDB" id="A0A939MMC7"/>
<keyword evidence="4" id="KW-0285">Flavoprotein</keyword>
<comment type="similarity">
    <text evidence="1">Belongs to the ETF alpha-subunit/FixB family.</text>
</comment>
<dbReference type="Pfam" id="PF00766">
    <property type="entry name" value="ETF_alpha"/>
    <property type="match status" value="1"/>
</dbReference>
<evidence type="ECO:0000256" key="4">
    <source>
        <dbReference type="ARBA" id="ARBA00022630"/>
    </source>
</evidence>
<evidence type="ECO:0000313" key="10">
    <source>
        <dbReference type="EMBL" id="MBO1901442.1"/>
    </source>
</evidence>
<accession>A0A939MMC7</accession>
<evidence type="ECO:0000256" key="6">
    <source>
        <dbReference type="ARBA" id="ARBA00022982"/>
    </source>
</evidence>
<feature type="binding site" evidence="8">
    <location>
        <begin position="267"/>
        <end position="274"/>
    </location>
    <ligand>
        <name>FAD</name>
        <dbReference type="ChEBI" id="CHEBI:57692"/>
    </ligand>
</feature>
<dbReference type="RefSeq" id="WP_208097032.1">
    <property type="nucleotide sequence ID" value="NZ_JAGDYM010000005.1"/>
</dbReference>
<proteinExistence type="inferred from homology"/>
<reference evidence="10" key="1">
    <citation type="submission" date="2021-03" db="EMBL/GenBank/DDBJ databases">
        <title>Leucobacter chromiisoli sp. nov., isolated from chromium-containing soil of chemical plant.</title>
        <authorList>
            <person name="Xu Z."/>
        </authorList>
    </citation>
    <scope>NUCLEOTIDE SEQUENCE</scope>
    <source>
        <strain evidence="10">S27</strain>
    </source>
</reference>
<dbReference type="PROSITE" id="PS00696">
    <property type="entry name" value="ETF_ALPHA"/>
    <property type="match status" value="1"/>
</dbReference>
<evidence type="ECO:0000256" key="1">
    <source>
        <dbReference type="ARBA" id="ARBA00005817"/>
    </source>
</evidence>
<feature type="domain" description="Electron transfer flavoprotein alpha/beta-subunit N-terminal" evidence="9">
    <location>
        <begin position="4"/>
        <end position="197"/>
    </location>
</feature>
<dbReference type="SUPFAM" id="SSF52402">
    <property type="entry name" value="Adenine nucleotide alpha hydrolases-like"/>
    <property type="match status" value="1"/>
</dbReference>
<dbReference type="Gene3D" id="3.40.50.1220">
    <property type="entry name" value="TPP-binding domain"/>
    <property type="match status" value="1"/>
</dbReference>
<evidence type="ECO:0000256" key="7">
    <source>
        <dbReference type="ARBA" id="ARBA00025649"/>
    </source>
</evidence>
<dbReference type="Pfam" id="PF01012">
    <property type="entry name" value="ETF"/>
    <property type="match status" value="1"/>
</dbReference>
<dbReference type="FunFam" id="3.40.50.1220:FF:000001">
    <property type="entry name" value="Electron transfer flavoprotein, alpha subunit"/>
    <property type="match status" value="1"/>
</dbReference>
<dbReference type="InterPro" id="IPR014731">
    <property type="entry name" value="ETF_asu_C"/>
</dbReference>
<evidence type="ECO:0000259" key="9">
    <source>
        <dbReference type="SMART" id="SM00893"/>
    </source>
</evidence>
<evidence type="ECO:0000256" key="2">
    <source>
        <dbReference type="ARBA" id="ARBA00011355"/>
    </source>
</evidence>
<dbReference type="InterPro" id="IPR014729">
    <property type="entry name" value="Rossmann-like_a/b/a_fold"/>
</dbReference>
<feature type="binding site" evidence="8">
    <location>
        <position position="288"/>
    </location>
    <ligand>
        <name>FAD</name>
        <dbReference type="ChEBI" id="CHEBI:57692"/>
    </ligand>
</feature>
<dbReference type="GO" id="GO:0050660">
    <property type="term" value="F:flavin adenine dinucleotide binding"/>
    <property type="evidence" value="ECO:0007669"/>
    <property type="project" value="InterPro"/>
</dbReference>
<dbReference type="SMART" id="SM00893">
    <property type="entry name" value="ETF"/>
    <property type="match status" value="1"/>
</dbReference>
<evidence type="ECO:0000313" key="11">
    <source>
        <dbReference type="Proteomes" id="UP000664382"/>
    </source>
</evidence>
<dbReference type="Proteomes" id="UP000664382">
    <property type="component" value="Unassembled WGS sequence"/>
</dbReference>
<dbReference type="PANTHER" id="PTHR43153:SF1">
    <property type="entry name" value="ELECTRON TRANSFER FLAVOPROTEIN SUBUNIT ALPHA, MITOCHONDRIAL"/>
    <property type="match status" value="1"/>
</dbReference>
<feature type="binding site" evidence="8">
    <location>
        <position position="211"/>
    </location>
    <ligand>
        <name>FAD</name>
        <dbReference type="ChEBI" id="CHEBI:57692"/>
    </ligand>
</feature>
<dbReference type="InterPro" id="IPR018206">
    <property type="entry name" value="ETF_asu_C_CS"/>
</dbReference>
<keyword evidence="5 8" id="KW-0274">FAD</keyword>
<feature type="binding site" evidence="8">
    <location>
        <begin position="236"/>
        <end position="237"/>
    </location>
    <ligand>
        <name>FAD</name>
        <dbReference type="ChEBI" id="CHEBI:57692"/>
    </ligand>
</feature>
<dbReference type="SUPFAM" id="SSF52467">
    <property type="entry name" value="DHS-like NAD/FAD-binding domain"/>
    <property type="match status" value="1"/>
</dbReference>
<evidence type="ECO:0000256" key="8">
    <source>
        <dbReference type="PIRSR" id="PIRSR000089-1"/>
    </source>
</evidence>
<dbReference type="EMBL" id="JAGDYM010000005">
    <property type="protein sequence ID" value="MBO1901442.1"/>
    <property type="molecule type" value="Genomic_DNA"/>
</dbReference>
<dbReference type="InterPro" id="IPR001308">
    <property type="entry name" value="ETF_a/FixB"/>
</dbReference>
<keyword evidence="3" id="KW-0813">Transport</keyword>
<organism evidence="10 11">
    <name type="scientific">Leucobacter weissii</name>
    <dbReference type="NCBI Taxonomy" id="1983706"/>
    <lineage>
        <taxon>Bacteria</taxon>
        <taxon>Bacillati</taxon>
        <taxon>Actinomycetota</taxon>
        <taxon>Actinomycetes</taxon>
        <taxon>Micrococcales</taxon>
        <taxon>Microbacteriaceae</taxon>
        <taxon>Leucobacter</taxon>
    </lineage>
</organism>
<dbReference type="PANTHER" id="PTHR43153">
    <property type="entry name" value="ELECTRON TRANSFER FLAVOPROTEIN ALPHA"/>
    <property type="match status" value="1"/>
</dbReference>
<dbReference type="InterPro" id="IPR029035">
    <property type="entry name" value="DHS-like_NAD/FAD-binding_dom"/>
</dbReference>
<feature type="binding site" evidence="8">
    <location>
        <begin position="250"/>
        <end position="254"/>
    </location>
    <ligand>
        <name>FAD</name>
        <dbReference type="ChEBI" id="CHEBI:57692"/>
    </ligand>
</feature>
<evidence type="ECO:0000256" key="3">
    <source>
        <dbReference type="ARBA" id="ARBA00022448"/>
    </source>
</evidence>
<dbReference type="GO" id="GO:0009055">
    <property type="term" value="F:electron transfer activity"/>
    <property type="evidence" value="ECO:0007669"/>
    <property type="project" value="InterPro"/>
</dbReference>
<comment type="caution">
    <text evidence="10">The sequence shown here is derived from an EMBL/GenBank/DDBJ whole genome shotgun (WGS) entry which is preliminary data.</text>
</comment>
<keyword evidence="11" id="KW-1185">Reference proteome</keyword>
<gene>
    <name evidence="10" type="ORF">J4H92_05705</name>
</gene>
<comment type="function">
    <text evidence="7">The electron transfer flavoprotein serves as a specific electron acceptor for other dehydrogenases. It transfers the electrons to the main respiratory chain via ETF-ubiquinone oxidoreductase (ETF dehydrogenase).</text>
</comment>
<comment type="cofactor">
    <cofactor evidence="8">
        <name>FAD</name>
        <dbReference type="ChEBI" id="CHEBI:57692"/>
    </cofactor>
    <text evidence="8">Binds 1 FAD per dimer.</text>
</comment>
<dbReference type="InterPro" id="IPR014730">
    <property type="entry name" value="ETF_a/b_N"/>
</dbReference>
<protein>
    <submittedName>
        <fullName evidence="10">Electron transfer flavoprotein subunit alpha/FixB family protein</fullName>
    </submittedName>
</protein>
<comment type="subunit">
    <text evidence="2">Heterodimer of an alpha and a beta subunit.</text>
</comment>
<dbReference type="PIRSF" id="PIRSF000089">
    <property type="entry name" value="Electra_flavoP_a"/>
    <property type="match status" value="1"/>
</dbReference>
<sequence length="323" mass="33275">MSSILVYAEFSPLGGLHPATGSLLFAASQLGDPEAVVVTPPNESDDVARRLGELGASRVYSAQAEDASRILEGVHADALDLAVEQSRASAILAAHTDHSRETVARVAARRGAGVLLDAVGVEAGGEGILARHSVFGGTYDVVSRASSELAVITLRPGSVTGAPQPRSATVIPLVLGAVREPAAVIDSIEPAAAMSERPDLRTALRVVSGGRGLGSVEGFALVEQLADVLEAAVGASRVAVDSGFRPQSFQVGQTGTTVSPDLYIALGISGAIQHKAGMQTSKTIVAINTDEDAPMFEIADFGIVGDVFVVVPQLIEAIERRRG</sequence>
<name>A0A939MMC7_9MICO</name>
<dbReference type="Gene3D" id="3.40.50.620">
    <property type="entry name" value="HUPs"/>
    <property type="match status" value="1"/>
</dbReference>
<dbReference type="GO" id="GO:0033539">
    <property type="term" value="P:fatty acid beta-oxidation using acyl-CoA dehydrogenase"/>
    <property type="evidence" value="ECO:0007669"/>
    <property type="project" value="TreeGrafter"/>
</dbReference>
<keyword evidence="6" id="KW-0249">Electron transport</keyword>
<evidence type="ECO:0000256" key="5">
    <source>
        <dbReference type="ARBA" id="ARBA00022827"/>
    </source>
</evidence>